<comment type="caution">
    <text evidence="1">The sequence shown here is derived from an EMBL/GenBank/DDBJ whole genome shotgun (WGS) entry which is preliminary data.</text>
</comment>
<dbReference type="EMBL" id="BJOU01000001">
    <property type="protein sequence ID" value="GED96681.1"/>
    <property type="molecule type" value="Genomic_DNA"/>
</dbReference>
<protein>
    <submittedName>
        <fullName evidence="1">Uncharacterized protein</fullName>
    </submittedName>
</protein>
<organism evidence="1 2">
    <name type="scientific">Gordonia crocea</name>
    <dbReference type="NCBI Taxonomy" id="589162"/>
    <lineage>
        <taxon>Bacteria</taxon>
        <taxon>Bacillati</taxon>
        <taxon>Actinomycetota</taxon>
        <taxon>Actinomycetes</taxon>
        <taxon>Mycobacteriales</taxon>
        <taxon>Gordoniaceae</taxon>
        <taxon>Gordonia</taxon>
    </lineage>
</organism>
<reference evidence="2" key="1">
    <citation type="submission" date="2019-06" db="EMBL/GenBank/DDBJ databases">
        <title>Gordonia isolated from sludge of a wastewater treatment plant.</title>
        <authorList>
            <person name="Tamura T."/>
            <person name="Aoyama K."/>
            <person name="Kang Y."/>
            <person name="Saito S."/>
            <person name="Akiyama N."/>
            <person name="Yazawa K."/>
            <person name="Gonoi T."/>
            <person name="Mikami Y."/>
        </authorList>
    </citation>
    <scope>NUCLEOTIDE SEQUENCE [LARGE SCALE GENOMIC DNA]</scope>
    <source>
        <strain evidence="2">NBRC 107697</strain>
    </source>
</reference>
<name>A0A7M3SVK7_9ACTN</name>
<evidence type="ECO:0000313" key="1">
    <source>
        <dbReference type="EMBL" id="GED96681.1"/>
    </source>
</evidence>
<dbReference type="AlphaFoldDB" id="A0A7M3SVK7"/>
<dbReference type="Proteomes" id="UP000444980">
    <property type="component" value="Unassembled WGS sequence"/>
</dbReference>
<proteinExistence type="predicted"/>
<keyword evidence="2" id="KW-1185">Reference proteome</keyword>
<sequence>MKLSPIAAKRTRGITVAAMESAGIGDVGEDGVLMALLLCGRSETVRLREPVTNLRPPQVKFALRSPNRAAMAV</sequence>
<gene>
    <name evidence="1" type="ORF">nbrc107697_07200</name>
</gene>
<evidence type="ECO:0000313" key="2">
    <source>
        <dbReference type="Proteomes" id="UP000444980"/>
    </source>
</evidence>
<accession>A0A7M3SVK7</accession>